<proteinExistence type="predicted"/>
<dbReference type="AlphaFoldDB" id="A0A1M6XJ50"/>
<gene>
    <name evidence="1" type="ORF">SAMN05444159_4881</name>
</gene>
<reference evidence="1 2" key="1">
    <citation type="submission" date="2016-11" db="EMBL/GenBank/DDBJ databases">
        <authorList>
            <person name="Jaros S."/>
            <person name="Januszkiewicz K."/>
            <person name="Wedrychowicz H."/>
        </authorList>
    </citation>
    <scope>NUCLEOTIDE SEQUENCE [LARGE SCALE GENOMIC DNA]</scope>
    <source>
        <strain evidence="1 2">GAS499</strain>
    </source>
</reference>
<accession>A0A1M6XJ50</accession>
<name>A0A1M6XJ50_9BRAD</name>
<sequence>MAKASDYDIVTFQRKPGRWRANVTPIVQIATRRQGLTILGFVTTEDSSSEESAAIAADKAIKALDDS</sequence>
<organism evidence="1 2">
    <name type="scientific">Bradyrhizobium lablabi</name>
    <dbReference type="NCBI Taxonomy" id="722472"/>
    <lineage>
        <taxon>Bacteria</taxon>
        <taxon>Pseudomonadati</taxon>
        <taxon>Pseudomonadota</taxon>
        <taxon>Alphaproteobacteria</taxon>
        <taxon>Hyphomicrobiales</taxon>
        <taxon>Nitrobacteraceae</taxon>
        <taxon>Bradyrhizobium</taxon>
    </lineage>
</organism>
<evidence type="ECO:0000313" key="2">
    <source>
        <dbReference type="Proteomes" id="UP000189935"/>
    </source>
</evidence>
<dbReference type="EMBL" id="LT670844">
    <property type="protein sequence ID" value="SHL05825.1"/>
    <property type="molecule type" value="Genomic_DNA"/>
</dbReference>
<evidence type="ECO:0000313" key="1">
    <source>
        <dbReference type="EMBL" id="SHL05825.1"/>
    </source>
</evidence>
<protein>
    <submittedName>
        <fullName evidence="1">Uncharacterized protein</fullName>
    </submittedName>
</protein>
<dbReference type="Proteomes" id="UP000189935">
    <property type="component" value="Chromosome I"/>
</dbReference>